<evidence type="ECO:0000313" key="3">
    <source>
        <dbReference type="Proteomes" id="UP000326979"/>
    </source>
</evidence>
<evidence type="ECO:0000313" key="2">
    <source>
        <dbReference type="EMBL" id="MPY38541.1"/>
    </source>
</evidence>
<protein>
    <submittedName>
        <fullName evidence="2">Uncharacterized protein</fullName>
    </submittedName>
</protein>
<gene>
    <name evidence="2" type="ORF">FNH04_00750</name>
</gene>
<reference evidence="2 3" key="1">
    <citation type="submission" date="2019-07" db="EMBL/GenBank/DDBJ databases">
        <title>New species of Amycolatopsis and Streptomyces.</title>
        <authorList>
            <person name="Duangmal K."/>
            <person name="Teo W.F.A."/>
            <person name="Lipun K."/>
        </authorList>
    </citation>
    <scope>NUCLEOTIDE SEQUENCE [LARGE SCALE GENOMIC DNA]</scope>
    <source>
        <strain evidence="2 3">TISTR 2346</strain>
    </source>
</reference>
<dbReference type="AlphaFoldDB" id="A0A5N8VTG9"/>
<evidence type="ECO:0000256" key="1">
    <source>
        <dbReference type="SAM" id="MobiDB-lite"/>
    </source>
</evidence>
<keyword evidence="3" id="KW-1185">Reference proteome</keyword>
<dbReference type="EMBL" id="VJZE01000002">
    <property type="protein sequence ID" value="MPY38541.1"/>
    <property type="molecule type" value="Genomic_DNA"/>
</dbReference>
<feature type="region of interest" description="Disordered" evidence="1">
    <location>
        <begin position="78"/>
        <end position="98"/>
    </location>
</feature>
<comment type="caution">
    <text evidence="2">The sequence shown here is derived from an EMBL/GenBank/DDBJ whole genome shotgun (WGS) entry which is preliminary data.</text>
</comment>
<feature type="compositionally biased region" description="Basic and acidic residues" evidence="1">
    <location>
        <begin position="82"/>
        <end position="98"/>
    </location>
</feature>
<dbReference type="Proteomes" id="UP000326979">
    <property type="component" value="Unassembled WGS sequence"/>
</dbReference>
<name>A0A5N8VTG9_9ACTN</name>
<proteinExistence type="predicted"/>
<sequence length="98" mass="11373">MLSCRLLGHRFRFLSDGDTMRWHCVRGCGAGGSKRYPTAEDADRYARALDREDREDLGRRAPLVGLFPLRLMRALRMRRERKREQKSEAGAGAERRSH</sequence>
<accession>A0A5N8VTG9</accession>
<organism evidence="2 3">
    <name type="scientific">Streptomyces phyllanthi</name>
    <dbReference type="NCBI Taxonomy" id="1803180"/>
    <lineage>
        <taxon>Bacteria</taxon>
        <taxon>Bacillati</taxon>
        <taxon>Actinomycetota</taxon>
        <taxon>Actinomycetes</taxon>
        <taxon>Kitasatosporales</taxon>
        <taxon>Streptomycetaceae</taxon>
        <taxon>Streptomyces</taxon>
    </lineage>
</organism>